<keyword evidence="5" id="KW-0238">DNA-binding</keyword>
<dbReference type="Pfam" id="PF01547">
    <property type="entry name" value="SBP_bac_1"/>
    <property type="match status" value="1"/>
</dbReference>
<dbReference type="Pfam" id="PF00392">
    <property type="entry name" value="GntR"/>
    <property type="match status" value="1"/>
</dbReference>
<name>A0ABM8VP61_9BACL</name>
<dbReference type="RefSeq" id="WP_218101467.1">
    <property type="nucleotide sequence ID" value="NZ_CAJVCE010000018.1"/>
</dbReference>
<dbReference type="EMBL" id="CAJVCE010000018">
    <property type="protein sequence ID" value="CAG7652512.1"/>
    <property type="molecule type" value="Genomic_DNA"/>
</dbReference>
<dbReference type="InterPro" id="IPR006059">
    <property type="entry name" value="SBP"/>
</dbReference>
<feature type="domain" description="HTH gntR-type" evidence="7">
    <location>
        <begin position="9"/>
        <end position="77"/>
    </location>
</feature>
<keyword evidence="6" id="KW-0804">Transcription</keyword>
<accession>A0ABM8VP61</accession>
<dbReference type="PROSITE" id="PS50949">
    <property type="entry name" value="HTH_GNTR"/>
    <property type="match status" value="1"/>
</dbReference>
<comment type="caution">
    <text evidence="8">The sequence shown here is derived from an EMBL/GenBank/DDBJ whole genome shotgun (WGS) entry which is preliminary data.</text>
</comment>
<evidence type="ECO:0000256" key="1">
    <source>
        <dbReference type="ARBA" id="ARBA00008520"/>
    </source>
</evidence>
<dbReference type="PANTHER" id="PTHR30061:SF50">
    <property type="entry name" value="MALTOSE_MALTODEXTRIN-BINDING PERIPLASMIC PROTEIN"/>
    <property type="match status" value="1"/>
</dbReference>
<keyword evidence="3" id="KW-0732">Signal</keyword>
<dbReference type="SMART" id="SM00345">
    <property type="entry name" value="HTH_GNTR"/>
    <property type="match status" value="1"/>
</dbReference>
<keyword evidence="4" id="KW-0805">Transcription regulation</keyword>
<keyword evidence="2" id="KW-0813">Transport</keyword>
<evidence type="ECO:0000256" key="2">
    <source>
        <dbReference type="ARBA" id="ARBA00022448"/>
    </source>
</evidence>
<evidence type="ECO:0000313" key="9">
    <source>
        <dbReference type="Proteomes" id="UP000730618"/>
    </source>
</evidence>
<protein>
    <recommendedName>
        <fullName evidence="7">HTH gntR-type domain-containing protein</fullName>
    </recommendedName>
</protein>
<evidence type="ECO:0000256" key="4">
    <source>
        <dbReference type="ARBA" id="ARBA00023015"/>
    </source>
</evidence>
<evidence type="ECO:0000256" key="5">
    <source>
        <dbReference type="ARBA" id="ARBA00023125"/>
    </source>
</evidence>
<reference evidence="8 9" key="1">
    <citation type="submission" date="2021-06" db="EMBL/GenBank/DDBJ databases">
        <authorList>
            <person name="Criscuolo A."/>
        </authorList>
    </citation>
    <scope>NUCLEOTIDE SEQUENCE [LARGE SCALE GENOMIC DNA]</scope>
    <source>
        <strain evidence="9">CIP 111802</strain>
    </source>
</reference>
<dbReference type="InterPro" id="IPR000524">
    <property type="entry name" value="Tscrpt_reg_HTH_GntR"/>
</dbReference>
<evidence type="ECO:0000256" key="3">
    <source>
        <dbReference type="ARBA" id="ARBA00022729"/>
    </source>
</evidence>
<dbReference type="Proteomes" id="UP000730618">
    <property type="component" value="Unassembled WGS sequence"/>
</dbReference>
<proteinExistence type="inferred from homology"/>
<evidence type="ECO:0000259" key="7">
    <source>
        <dbReference type="PROSITE" id="PS50949"/>
    </source>
</evidence>
<dbReference type="PANTHER" id="PTHR30061">
    <property type="entry name" value="MALTOSE-BINDING PERIPLASMIC PROTEIN"/>
    <property type="match status" value="1"/>
</dbReference>
<organism evidence="8 9">
    <name type="scientific">Paenibacillus allorhizosphaerae</name>
    <dbReference type="NCBI Taxonomy" id="2849866"/>
    <lineage>
        <taxon>Bacteria</taxon>
        <taxon>Bacillati</taxon>
        <taxon>Bacillota</taxon>
        <taxon>Bacilli</taxon>
        <taxon>Bacillales</taxon>
        <taxon>Paenibacillaceae</taxon>
        <taxon>Paenibacillus</taxon>
    </lineage>
</organism>
<comment type="similarity">
    <text evidence="1">Belongs to the bacterial solute-binding protein 1 family.</text>
</comment>
<sequence length="470" mass="53648">MLRRRNNFQERYNQFLQELKDEIVSGIIRPGEYILPENTLSQQYEISRVSVRKALAELVSEGLIEKIAGKGNRVKMPDEDTTPVTLRLAWFSSSYEIGIVRKIIGAFEDKHPFVKVELELLPEHGYTDLLIRMMEQGQGPDAFMMSDFHFREWVQSGKSDYVTGYVSPHLHVQSSYPEVFGLFTDEGRPLATPFIFSPVVICFNKSIFRENGVSEETPLRDWDDLLRVAGECTRDTNSDGLTEQYGFCFSSSYNRWPVFLLQNGGGLISEDGTRSTLAKAENIEALEYCTSLMYKHHVSPIYAHGSSHLAESLFMKQRVAMIMSTYYFMNEFRDHSIEWDVLSVPHHKKQATLLLGGGLAVNGRSEQIRLTERLIDYMTSIEAQKLLKSFGCTIPVLREAAEDDTLLNPDIHPLHYNRFLDVLPFAVPLHRLGLSQQKIGMVSDELHLLWAGMESAEEACLRIEGRFNQS</sequence>
<gene>
    <name evidence="8" type="ORF">PAECIP111802_05240</name>
</gene>
<evidence type="ECO:0000256" key="6">
    <source>
        <dbReference type="ARBA" id="ARBA00023163"/>
    </source>
</evidence>
<evidence type="ECO:0000313" key="8">
    <source>
        <dbReference type="EMBL" id="CAG7652512.1"/>
    </source>
</evidence>
<dbReference type="CDD" id="cd07377">
    <property type="entry name" value="WHTH_GntR"/>
    <property type="match status" value="1"/>
</dbReference>
<keyword evidence="9" id="KW-1185">Reference proteome</keyword>